<evidence type="ECO:0000313" key="2">
    <source>
        <dbReference type="EMBL" id="KAH6835604.1"/>
    </source>
</evidence>
<dbReference type="PANTHER" id="PTHR34066:SF1">
    <property type="entry name" value="DUF1764 FAMILY PROTEIN"/>
    <property type="match status" value="1"/>
</dbReference>
<reference evidence="2 3" key="1">
    <citation type="journal article" date="2021" name="Nat. Commun.">
        <title>Incipient diploidization of the medicinal plant Perilla within 10,000 years.</title>
        <authorList>
            <person name="Zhang Y."/>
            <person name="Shen Q."/>
            <person name="Leng L."/>
            <person name="Zhang D."/>
            <person name="Chen S."/>
            <person name="Shi Y."/>
            <person name="Ning Z."/>
            <person name="Chen S."/>
        </authorList>
    </citation>
    <scope>NUCLEOTIDE SEQUENCE [LARGE SCALE GENOMIC DNA]</scope>
    <source>
        <strain evidence="3">cv. PC099</strain>
    </source>
</reference>
<dbReference type="InterPro" id="IPR013885">
    <property type="entry name" value="DUF1764_euk"/>
</dbReference>
<organism evidence="2 3">
    <name type="scientific">Perilla frutescens var. hirtella</name>
    <name type="common">Perilla citriodora</name>
    <name type="synonym">Perilla setoyensis</name>
    <dbReference type="NCBI Taxonomy" id="608512"/>
    <lineage>
        <taxon>Eukaryota</taxon>
        <taxon>Viridiplantae</taxon>
        <taxon>Streptophyta</taxon>
        <taxon>Embryophyta</taxon>
        <taxon>Tracheophyta</taxon>
        <taxon>Spermatophyta</taxon>
        <taxon>Magnoliopsida</taxon>
        <taxon>eudicotyledons</taxon>
        <taxon>Gunneridae</taxon>
        <taxon>Pentapetalae</taxon>
        <taxon>asterids</taxon>
        <taxon>lamiids</taxon>
        <taxon>Lamiales</taxon>
        <taxon>Lamiaceae</taxon>
        <taxon>Nepetoideae</taxon>
        <taxon>Elsholtzieae</taxon>
        <taxon>Perilla</taxon>
    </lineage>
</organism>
<gene>
    <name evidence="2" type="ORF">C2S53_007638</name>
</gene>
<dbReference type="AlphaFoldDB" id="A0AAD4JKM4"/>
<keyword evidence="3" id="KW-1185">Reference proteome</keyword>
<dbReference type="Proteomes" id="UP001190926">
    <property type="component" value="Unassembled WGS sequence"/>
</dbReference>
<proteinExistence type="predicted"/>
<feature type="compositionally biased region" description="Basic and acidic residues" evidence="1">
    <location>
        <begin position="11"/>
        <end position="26"/>
    </location>
</feature>
<comment type="caution">
    <text evidence="2">The sequence shown here is derived from an EMBL/GenBank/DDBJ whole genome shotgun (WGS) entry which is preliminary data.</text>
</comment>
<feature type="compositionally biased region" description="Basic and acidic residues" evidence="1">
    <location>
        <begin position="48"/>
        <end position="60"/>
    </location>
</feature>
<dbReference type="PANTHER" id="PTHR34066">
    <property type="entry name" value="GROWTH FACTOR 2"/>
    <property type="match status" value="1"/>
</dbReference>
<feature type="region of interest" description="Disordered" evidence="1">
    <location>
        <begin position="1"/>
        <end position="103"/>
    </location>
</feature>
<feature type="compositionally biased region" description="Basic residues" evidence="1">
    <location>
        <begin position="1"/>
        <end position="10"/>
    </location>
</feature>
<evidence type="ECO:0000256" key="1">
    <source>
        <dbReference type="SAM" id="MobiDB-lite"/>
    </source>
</evidence>
<dbReference type="Pfam" id="PF08576">
    <property type="entry name" value="DUF1764"/>
    <property type="match status" value="1"/>
</dbReference>
<evidence type="ECO:0000313" key="3">
    <source>
        <dbReference type="Proteomes" id="UP001190926"/>
    </source>
</evidence>
<accession>A0AAD4JKM4</accession>
<protein>
    <submittedName>
        <fullName evidence="2">Stress response protein</fullName>
    </submittedName>
</protein>
<dbReference type="EMBL" id="SDAM02000033">
    <property type="protein sequence ID" value="KAH6835604.1"/>
    <property type="molecule type" value="Genomic_DNA"/>
</dbReference>
<sequence length="132" mass="14645">MNKVTKSKKNTKAEHESNAVEQEKAPFKRKKMGSEIDEIFAAKKRKRSEKEKKGEEEKPAKVGAANVRPFDKKKGKSSKSRSFEEKSSAHRTSQSRKKTADGLTIFTEEELGVGKADAGGTALCPFDCNCCF</sequence>
<name>A0AAD4JKM4_PERFH</name>